<proteinExistence type="predicted"/>
<dbReference type="InterPro" id="IPR029063">
    <property type="entry name" value="SAM-dependent_MTases_sf"/>
</dbReference>
<organism evidence="2 3">
    <name type="scientific">Pseudomonas asuensis</name>
    <dbReference type="NCBI Taxonomy" id="1825787"/>
    <lineage>
        <taxon>Bacteria</taxon>
        <taxon>Pseudomonadati</taxon>
        <taxon>Pseudomonadota</taxon>
        <taxon>Gammaproteobacteria</taxon>
        <taxon>Pseudomonadales</taxon>
        <taxon>Pseudomonadaceae</taxon>
        <taxon>Pseudomonas</taxon>
    </lineage>
</organism>
<evidence type="ECO:0000313" key="3">
    <source>
        <dbReference type="Proteomes" id="UP000616499"/>
    </source>
</evidence>
<evidence type="ECO:0000259" key="1">
    <source>
        <dbReference type="Pfam" id="PF13679"/>
    </source>
</evidence>
<dbReference type="PANTHER" id="PTHR13369">
    <property type="match status" value="1"/>
</dbReference>
<dbReference type="GO" id="GO:0008168">
    <property type="term" value="F:methyltransferase activity"/>
    <property type="evidence" value="ECO:0007669"/>
    <property type="project" value="UniProtKB-KW"/>
</dbReference>
<dbReference type="PANTHER" id="PTHR13369:SF0">
    <property type="entry name" value="GLUTATHIONE S-TRANSFERASE C-TERMINAL DOMAIN-CONTAINING PROTEIN"/>
    <property type="match status" value="1"/>
</dbReference>
<keyword evidence="3" id="KW-1185">Reference proteome</keyword>
<name>A0ABQ2GZG4_9PSED</name>
<sequence>MIGMSKLEPVSFLQGAALEERFNALNSFLIQHQPLWRPKPFIQLTLPWEQTYQALSAWLRARSLDEAEAAHNSPHTLQAPLPFSGWAEESRQLCAIGELPRQHSEAPNAWSVDVPGRKWEQVEAFTQHALFRHPPSHWLDWCSGKGHLGRRLSLSGTAFDCLEYDPSLVDAGRCISKRLGLSAHHYEQDVMDESVLNRLETSHTPVALHACGDLHVRLMQVASAARCSALAIAPCCYNRISGEQYRPLSTDAKGSTLLLSKEDLGLPLCETVTAGARVRRQRDISMARRLGFDLLQREIREIDEYLPTPPLPTSWLQRTFRDYCLELATLKKLPPVPEQDWKALEAAGWMRLATVRNLELVRGLFRRPLELWLLLDRALYLQEQGYQVKLGRFCDYDLTPRNLMLLAEKP</sequence>
<dbReference type="GO" id="GO:0032259">
    <property type="term" value="P:methylation"/>
    <property type="evidence" value="ECO:0007669"/>
    <property type="project" value="UniProtKB-KW"/>
</dbReference>
<gene>
    <name evidence="2" type="ORF">GCM10009425_35600</name>
</gene>
<dbReference type="SUPFAM" id="SSF53335">
    <property type="entry name" value="S-adenosyl-L-methionine-dependent methyltransferases"/>
    <property type="match status" value="1"/>
</dbReference>
<feature type="domain" description="Methyltransferase" evidence="1">
    <location>
        <begin position="121"/>
        <end position="241"/>
    </location>
</feature>
<accession>A0ABQ2GZG4</accession>
<comment type="caution">
    <text evidence="2">The sequence shown here is derived from an EMBL/GenBank/DDBJ whole genome shotgun (WGS) entry which is preliminary data.</text>
</comment>
<evidence type="ECO:0000313" key="2">
    <source>
        <dbReference type="EMBL" id="GGM21521.1"/>
    </source>
</evidence>
<dbReference type="InterPro" id="IPR025714">
    <property type="entry name" value="Methyltranfer_dom"/>
</dbReference>
<dbReference type="EMBL" id="BMNW01000008">
    <property type="protein sequence ID" value="GGM21521.1"/>
    <property type="molecule type" value="Genomic_DNA"/>
</dbReference>
<keyword evidence="2" id="KW-0808">Transferase</keyword>
<protein>
    <submittedName>
        <fullName evidence="2">SAM-dependent methyltransferase</fullName>
    </submittedName>
</protein>
<dbReference type="Pfam" id="PF13679">
    <property type="entry name" value="Methyltransf_32"/>
    <property type="match status" value="1"/>
</dbReference>
<reference evidence="3" key="1">
    <citation type="journal article" date="2019" name="Int. J. Syst. Evol. Microbiol.">
        <title>The Global Catalogue of Microorganisms (GCM) 10K type strain sequencing project: providing services to taxonomists for standard genome sequencing and annotation.</title>
        <authorList>
            <consortium name="The Broad Institute Genomics Platform"/>
            <consortium name="The Broad Institute Genome Sequencing Center for Infectious Disease"/>
            <person name="Wu L."/>
            <person name="Ma J."/>
        </authorList>
    </citation>
    <scope>NUCLEOTIDE SEQUENCE [LARGE SCALE GENOMIC DNA]</scope>
    <source>
        <strain evidence="3">JCM 13501</strain>
    </source>
</reference>
<keyword evidence="2" id="KW-0489">Methyltransferase</keyword>
<dbReference type="Proteomes" id="UP000616499">
    <property type="component" value="Unassembled WGS sequence"/>
</dbReference>